<comment type="subcellular location">
    <subcellularLocation>
        <location evidence="1">Membrane</location>
        <topology evidence="1">Multi-pass membrane protein</topology>
    </subcellularLocation>
</comment>
<evidence type="ECO:0000256" key="12">
    <source>
        <dbReference type="SAM" id="Phobius"/>
    </source>
</evidence>
<keyword evidence="9 11" id="KW-0739">Sodium transport</keyword>
<evidence type="ECO:0000256" key="3">
    <source>
        <dbReference type="ARBA" id="ARBA00022461"/>
    </source>
</evidence>
<evidence type="ECO:0000256" key="4">
    <source>
        <dbReference type="ARBA" id="ARBA00022692"/>
    </source>
</evidence>
<name>A0A5J6BWR3_TRIAD</name>
<keyword evidence="6" id="KW-0915">Sodium</keyword>
<keyword evidence="3 11" id="KW-0894">Sodium channel</keyword>
<accession>A0A5J6BWR3</accession>
<dbReference type="GO" id="GO:0016020">
    <property type="term" value="C:membrane"/>
    <property type="evidence" value="ECO:0007669"/>
    <property type="project" value="UniProtKB-SubCell"/>
</dbReference>
<evidence type="ECO:0000256" key="7">
    <source>
        <dbReference type="ARBA" id="ARBA00023065"/>
    </source>
</evidence>
<dbReference type="InterPro" id="IPR001873">
    <property type="entry name" value="ENaC"/>
</dbReference>
<keyword evidence="5 12" id="KW-1133">Transmembrane helix</keyword>
<keyword evidence="4 11" id="KW-0812">Transmembrane</keyword>
<organism evidence="13">
    <name type="scientific">Trichoplax adhaerens</name>
    <name type="common">Trichoplax reptans</name>
    <dbReference type="NCBI Taxonomy" id="10228"/>
    <lineage>
        <taxon>Eukaryota</taxon>
        <taxon>Metazoa</taxon>
        <taxon>Placozoa</taxon>
        <taxon>Uniplacotomia</taxon>
        <taxon>Trichoplacea</taxon>
        <taxon>Trichoplacidae</taxon>
        <taxon>Trichoplax</taxon>
    </lineage>
</organism>
<evidence type="ECO:0000256" key="6">
    <source>
        <dbReference type="ARBA" id="ARBA00023053"/>
    </source>
</evidence>
<keyword evidence="10 11" id="KW-0407">Ion channel</keyword>
<evidence type="ECO:0000256" key="5">
    <source>
        <dbReference type="ARBA" id="ARBA00022989"/>
    </source>
</evidence>
<evidence type="ECO:0000256" key="10">
    <source>
        <dbReference type="ARBA" id="ARBA00023303"/>
    </source>
</evidence>
<dbReference type="PRINTS" id="PR01078">
    <property type="entry name" value="AMINACHANNEL"/>
</dbReference>
<keyword evidence="7 11" id="KW-0406">Ion transport</keyword>
<dbReference type="AlphaFoldDB" id="A0A5J6BWR3"/>
<protein>
    <submittedName>
        <fullName evidence="13">Acid-sensing ion channel 9</fullName>
    </submittedName>
</protein>
<evidence type="ECO:0000313" key="13">
    <source>
        <dbReference type="EMBL" id="QEP99396.1"/>
    </source>
</evidence>
<evidence type="ECO:0000256" key="2">
    <source>
        <dbReference type="ARBA" id="ARBA00022448"/>
    </source>
</evidence>
<dbReference type="PANTHER" id="PTHR11690">
    <property type="entry name" value="AMILORIDE-SENSITIVE SODIUM CHANNEL-RELATED"/>
    <property type="match status" value="1"/>
</dbReference>
<evidence type="ECO:0000256" key="1">
    <source>
        <dbReference type="ARBA" id="ARBA00004141"/>
    </source>
</evidence>
<feature type="transmembrane region" description="Helical" evidence="12">
    <location>
        <begin position="451"/>
        <end position="470"/>
    </location>
</feature>
<comment type="similarity">
    <text evidence="11">Belongs to the amiloride-sensitive sodium channel (TC 1.A.6) family.</text>
</comment>
<gene>
    <name evidence="13" type="primary">ASIC9</name>
</gene>
<dbReference type="Gene3D" id="1.10.287.820">
    <property type="entry name" value="Acid-sensing ion channel domain"/>
    <property type="match status" value="1"/>
</dbReference>
<dbReference type="EMBL" id="MK547550">
    <property type="protein sequence ID" value="QEP99396.1"/>
    <property type="molecule type" value="mRNA"/>
</dbReference>
<dbReference type="PANTHER" id="PTHR11690:SF222">
    <property type="entry name" value="AMILORIDE-SENSITIVE SODIUM CHANNEL SUBUNIT GAMMA"/>
    <property type="match status" value="1"/>
</dbReference>
<dbReference type="GO" id="GO:0005272">
    <property type="term" value="F:sodium channel activity"/>
    <property type="evidence" value="ECO:0007669"/>
    <property type="project" value="UniProtKB-KW"/>
</dbReference>
<dbReference type="Pfam" id="PF00858">
    <property type="entry name" value="ASC"/>
    <property type="match status" value="1"/>
</dbReference>
<keyword evidence="8 12" id="KW-0472">Membrane</keyword>
<evidence type="ECO:0000256" key="8">
    <source>
        <dbReference type="ARBA" id="ARBA00023136"/>
    </source>
</evidence>
<proteinExistence type="evidence at transcript level"/>
<evidence type="ECO:0000256" key="9">
    <source>
        <dbReference type="ARBA" id="ARBA00023201"/>
    </source>
</evidence>
<reference evidence="13" key="1">
    <citation type="submission" date="2019-02" db="EMBL/GenBank/DDBJ databases">
        <title>Transcriptome profiling of Trichoplax adhaerens highlights a digestive epithelium and a rich complement of genes involved in fast ionotropic and slow neuromodulatory neural signalling.</title>
        <authorList>
            <person name="Elkhatib W."/>
            <person name="Wong Y.Y."/>
            <person name="Senatore A."/>
        </authorList>
    </citation>
    <scope>NUCLEOTIDE SEQUENCE</scope>
</reference>
<sequence length="515" mass="58466">METANNDIQSTNLEKDFANATSYHGFGQFYKPQTTHYRRYFWMLLTVVATSACILQSSRIVIAAFQYPTKITSKVRYSNSSVFPAVTICNSNYLDKTKMDPDILAVVNSVFSNYNRSALDLVNLGLTPEIIAARFGQHADYGFFARAFGFKLKDIILECTYHNFNCLNSFTEVVEPNFGLCYQFNAGILQRGGNGNGGNNSSFHRQVGRGPSFGLQLVLDAEQYKYSTLDFFYRYQAGFIIAIHDQFETSSMTINEISVGVGRYTSISLHQTLIEKYLKPRWGECDDQELAFYRKYTREACKQEKESLYVMNLCKCRFKEVSESTVNYTICTTFDTITCVIPQLDLASRNYRISNSCKIACARKLFPKTISSSSIGTLAYGNILNKRLDLSTKLAYMQGLGLLPSSYTVQDYIRDNIVQLDVFFSDLAHTTVQQEQDITPEEVLSNIGGQLGLFIGVSMLTVCEIVFYIFDKMQYWPQRRNRDNRQTTPVDFEMKKSKVNNNANTIGVMGYGAET</sequence>
<dbReference type="Gene3D" id="2.60.470.10">
    <property type="entry name" value="Acid-sensing ion channels like domains"/>
    <property type="match status" value="1"/>
</dbReference>
<keyword evidence="2 11" id="KW-0813">Transport</keyword>
<evidence type="ECO:0000256" key="11">
    <source>
        <dbReference type="RuleBase" id="RU000679"/>
    </source>
</evidence>
<feature type="transmembrane region" description="Helical" evidence="12">
    <location>
        <begin position="40"/>
        <end position="65"/>
    </location>
</feature>